<dbReference type="InterPro" id="IPR001478">
    <property type="entry name" value="PDZ"/>
</dbReference>
<evidence type="ECO:0000256" key="1">
    <source>
        <dbReference type="SAM" id="MobiDB-lite"/>
    </source>
</evidence>
<comment type="caution">
    <text evidence="3">The sequence shown here is derived from an EMBL/GenBank/DDBJ whole genome shotgun (WGS) entry which is preliminary data.</text>
</comment>
<dbReference type="Pfam" id="PF00595">
    <property type="entry name" value="PDZ"/>
    <property type="match status" value="1"/>
</dbReference>
<evidence type="ECO:0000313" key="4">
    <source>
        <dbReference type="Proteomes" id="UP000747542"/>
    </source>
</evidence>
<name>A0A8J5TL76_HOMAM</name>
<keyword evidence="4" id="KW-1185">Reference proteome</keyword>
<accession>A0A8J5TL76</accession>
<dbReference type="PROSITE" id="PS50106">
    <property type="entry name" value="PDZ"/>
    <property type="match status" value="1"/>
</dbReference>
<feature type="domain" description="PDZ" evidence="2">
    <location>
        <begin position="45"/>
        <end position="118"/>
    </location>
</feature>
<dbReference type="InterPro" id="IPR052118">
    <property type="entry name" value="Rho-GAP_regulator"/>
</dbReference>
<sequence>MCRLAASARRSSGRLRQSRMTMMHRRQQLWTWWRRGEMVVRLLDPRTLSRQAYDQAKRFLAAQVRGNGADRAEGVFISRIALESPVYNSGCLRVGDEILAVNLVDVTRMGLDDVVIIMSIPRRLLLTTRSRRGGRGAPPSPQPRHEPKPPPVVVIKKEYEEEPPEDSNSNGDTLRFGAMAGRPPPPPSRPPPGVPQTQESRFSTLPRYRPPETMSALRHEEPLIYYGTRGIPGKGPFGVPQQAPQGAPPGMMGAPIGPHATHPGYQPRSGRQAGVPGAPIQQYGAPPRPPIGSDIERYYQPPPPVITEQPRPQQQQHFTPYERSYPKTLESLAERVHSFYGPLPGELVDVAALQAGQIPGRQMRPQEPPMYGTLGRSSVGRPRLARTLSDQRLPATERESLSDYEGTGPSARRLKATTLQYPSGAQVTDRATLERYQETMRRLSALRQRTRSVDYASDTEVTLPRSSLLARARGAHHTGAAGGTAAARSNSLPRHSSRHRGGSHVRFEARGGPAVSEDESDGAVSAPEMPTGTERGKPPSLYTHAAAQIIDSRIIVI</sequence>
<evidence type="ECO:0000313" key="3">
    <source>
        <dbReference type="EMBL" id="KAG7177974.1"/>
    </source>
</evidence>
<organism evidence="3 4">
    <name type="scientific">Homarus americanus</name>
    <name type="common">American lobster</name>
    <dbReference type="NCBI Taxonomy" id="6706"/>
    <lineage>
        <taxon>Eukaryota</taxon>
        <taxon>Metazoa</taxon>
        <taxon>Ecdysozoa</taxon>
        <taxon>Arthropoda</taxon>
        <taxon>Crustacea</taxon>
        <taxon>Multicrustacea</taxon>
        <taxon>Malacostraca</taxon>
        <taxon>Eumalacostraca</taxon>
        <taxon>Eucarida</taxon>
        <taxon>Decapoda</taxon>
        <taxon>Pleocyemata</taxon>
        <taxon>Astacidea</taxon>
        <taxon>Nephropoidea</taxon>
        <taxon>Nephropidae</taxon>
        <taxon>Homarus</taxon>
    </lineage>
</organism>
<reference evidence="3" key="1">
    <citation type="journal article" date="2021" name="Sci. Adv.">
        <title>The American lobster genome reveals insights on longevity, neural, and immune adaptations.</title>
        <authorList>
            <person name="Polinski J.M."/>
            <person name="Zimin A.V."/>
            <person name="Clark K.F."/>
            <person name="Kohn A.B."/>
            <person name="Sadowski N."/>
            <person name="Timp W."/>
            <person name="Ptitsyn A."/>
            <person name="Khanna P."/>
            <person name="Romanova D.Y."/>
            <person name="Williams P."/>
            <person name="Greenwood S.J."/>
            <person name="Moroz L.L."/>
            <person name="Walt D.R."/>
            <person name="Bodnar A.G."/>
        </authorList>
    </citation>
    <scope>NUCLEOTIDE SEQUENCE</scope>
    <source>
        <strain evidence="3">GMGI-L3</strain>
    </source>
</reference>
<dbReference type="PANTHER" id="PTHR46150:SF3">
    <property type="entry name" value="RHO GTPASE-ACTIVATING PROTEIN 100F"/>
    <property type="match status" value="1"/>
</dbReference>
<feature type="region of interest" description="Disordered" evidence="1">
    <location>
        <begin position="234"/>
        <end position="322"/>
    </location>
</feature>
<dbReference type="EMBL" id="JAHLQT010000811">
    <property type="protein sequence ID" value="KAG7177974.1"/>
    <property type="molecule type" value="Genomic_DNA"/>
</dbReference>
<dbReference type="GO" id="GO:0046578">
    <property type="term" value="P:regulation of Ras protein signal transduction"/>
    <property type="evidence" value="ECO:0007669"/>
    <property type="project" value="TreeGrafter"/>
</dbReference>
<dbReference type="PANTHER" id="PTHR46150">
    <property type="entry name" value="RHO GTPASE-ACTIVATING PROTEIN 100F"/>
    <property type="match status" value="1"/>
</dbReference>
<dbReference type="GO" id="GO:0030030">
    <property type="term" value="P:cell projection organization"/>
    <property type="evidence" value="ECO:0007669"/>
    <property type="project" value="TreeGrafter"/>
</dbReference>
<feature type="compositionally biased region" description="Low complexity" evidence="1">
    <location>
        <begin position="477"/>
        <end position="488"/>
    </location>
</feature>
<feature type="compositionally biased region" description="Low complexity" evidence="1">
    <location>
        <begin position="237"/>
        <end position="258"/>
    </location>
</feature>
<dbReference type="GO" id="GO:0097060">
    <property type="term" value="C:synaptic membrane"/>
    <property type="evidence" value="ECO:0007669"/>
    <property type="project" value="TreeGrafter"/>
</dbReference>
<dbReference type="SMART" id="SM00228">
    <property type="entry name" value="PDZ"/>
    <property type="match status" value="1"/>
</dbReference>
<dbReference type="SUPFAM" id="SSF50156">
    <property type="entry name" value="PDZ domain-like"/>
    <property type="match status" value="1"/>
</dbReference>
<dbReference type="Proteomes" id="UP000747542">
    <property type="component" value="Unassembled WGS sequence"/>
</dbReference>
<feature type="compositionally biased region" description="Pro residues" evidence="1">
    <location>
        <begin position="182"/>
        <end position="194"/>
    </location>
</feature>
<dbReference type="Gene3D" id="2.30.42.10">
    <property type="match status" value="1"/>
</dbReference>
<protein>
    <submittedName>
        <fullName evidence="3">Rho GTPase-activating protein 100F-like 1</fullName>
    </submittedName>
</protein>
<evidence type="ECO:0000259" key="2">
    <source>
        <dbReference type="PROSITE" id="PS50106"/>
    </source>
</evidence>
<proteinExistence type="predicted"/>
<feature type="region of interest" description="Disordered" evidence="1">
    <location>
        <begin position="128"/>
        <end position="212"/>
    </location>
</feature>
<dbReference type="InterPro" id="IPR036034">
    <property type="entry name" value="PDZ_sf"/>
</dbReference>
<dbReference type="GO" id="GO:0005096">
    <property type="term" value="F:GTPase activator activity"/>
    <property type="evidence" value="ECO:0007669"/>
    <property type="project" value="TreeGrafter"/>
</dbReference>
<feature type="region of interest" description="Disordered" evidence="1">
    <location>
        <begin position="359"/>
        <end position="411"/>
    </location>
</feature>
<gene>
    <name evidence="3" type="ORF">Hamer_G024670</name>
</gene>
<dbReference type="AlphaFoldDB" id="A0A8J5TL76"/>
<feature type="region of interest" description="Disordered" evidence="1">
    <location>
        <begin position="472"/>
        <end position="541"/>
    </location>
</feature>
<dbReference type="GO" id="GO:0016477">
    <property type="term" value="P:cell migration"/>
    <property type="evidence" value="ECO:0007669"/>
    <property type="project" value="TreeGrafter"/>
</dbReference>